<evidence type="ECO:0000256" key="2">
    <source>
        <dbReference type="ARBA" id="ARBA00022448"/>
    </source>
</evidence>
<keyword evidence="5 6" id="KW-0472">Membrane</keyword>
<dbReference type="RefSeq" id="WP_207279971.1">
    <property type="nucleotide sequence ID" value="NZ_BAABKQ010000001.1"/>
</dbReference>
<feature type="transmembrane region" description="Helical" evidence="6">
    <location>
        <begin position="205"/>
        <end position="223"/>
    </location>
</feature>
<feature type="transmembrane region" description="Helical" evidence="6">
    <location>
        <begin position="229"/>
        <end position="252"/>
    </location>
</feature>
<feature type="transmembrane region" description="Helical" evidence="6">
    <location>
        <begin position="362"/>
        <end position="388"/>
    </location>
</feature>
<dbReference type="PRINTS" id="PR01036">
    <property type="entry name" value="TCRTETB"/>
</dbReference>
<feature type="transmembrane region" description="Helical" evidence="6">
    <location>
        <begin position="491"/>
        <end position="512"/>
    </location>
</feature>
<feature type="transmembrane region" description="Helical" evidence="6">
    <location>
        <begin position="16"/>
        <end position="39"/>
    </location>
</feature>
<feature type="transmembrane region" description="Helical" evidence="6">
    <location>
        <begin position="51"/>
        <end position="71"/>
    </location>
</feature>
<feature type="transmembrane region" description="Helical" evidence="6">
    <location>
        <begin position="308"/>
        <end position="329"/>
    </location>
</feature>
<keyword evidence="3 6" id="KW-0812">Transmembrane</keyword>
<sequence>MSTGTAAAGATRSQRVALGTVCAVLFLTFIDTTIVSVALGDVQSDLHAGVISLQWVVNAYTLVFASLMLTAGTLGDRLGRKRVMVAGMVVFCIGSLIAATAPTVTLLIVGRAVMGVGAAGSEPGTLSVIRHVFPEEHARAKAIGVWAAVSGVALALGPVVGGVLVGAFSWRAIFWFNVILGIALVVAAVLWVPDSRDRQHGRVDLPGFVLGSTFLACVIYAGIAGQEVGYFAGNVLTLFAVGAVALAGFIVVELRADNPMFDFRYLRIPIVGSALTVAFTIYFGIFSIFFFTALYLQEVVGYSAWRTAAVFAPMAVAIVLGSLLAGVWVSRSMPSIPMIVGCVLAGGGILLTRPLLHQDADFTVLALSLMVAGVGFGIAVVPLTSAVLSGVPGEHSGMAAAATNTMRQVGAVIGVAALGGLVNANLTSGLKSRLRELGIPPTFDSIIINGIETGKVPQGAGGAGDYEQTYGSIVVKVIQATYNAFHAGLDIALLVSGLLIFLAALVVLAGVFRQRAREGRAVIGCPGRRDT</sequence>
<evidence type="ECO:0000256" key="6">
    <source>
        <dbReference type="SAM" id="Phobius"/>
    </source>
</evidence>
<dbReference type="Gene3D" id="1.20.1720.10">
    <property type="entry name" value="Multidrug resistance protein D"/>
    <property type="match status" value="1"/>
</dbReference>
<dbReference type="SUPFAM" id="SSF103473">
    <property type="entry name" value="MFS general substrate transporter"/>
    <property type="match status" value="1"/>
</dbReference>
<feature type="transmembrane region" description="Helical" evidence="6">
    <location>
        <begin position="174"/>
        <end position="193"/>
    </location>
</feature>
<dbReference type="Proteomes" id="UP001500839">
    <property type="component" value="Unassembled WGS sequence"/>
</dbReference>
<evidence type="ECO:0000313" key="8">
    <source>
        <dbReference type="EMBL" id="GAA4812823.1"/>
    </source>
</evidence>
<comment type="caution">
    <text evidence="8">The sequence shown here is derived from an EMBL/GenBank/DDBJ whole genome shotgun (WGS) entry which is preliminary data.</text>
</comment>
<dbReference type="InterPro" id="IPR036259">
    <property type="entry name" value="MFS_trans_sf"/>
</dbReference>
<name>A0ABP9CN11_9ACTN</name>
<feature type="transmembrane region" description="Helical" evidence="6">
    <location>
        <begin position="336"/>
        <end position="356"/>
    </location>
</feature>
<proteinExistence type="predicted"/>
<evidence type="ECO:0000259" key="7">
    <source>
        <dbReference type="PROSITE" id="PS50850"/>
    </source>
</evidence>
<comment type="subcellular location">
    <subcellularLocation>
        <location evidence="1">Cell membrane</location>
        <topology evidence="1">Multi-pass membrane protein</topology>
    </subcellularLocation>
</comment>
<dbReference type="PANTHER" id="PTHR42718:SF9">
    <property type="entry name" value="MAJOR FACILITATOR SUPERFAMILY MULTIDRUG TRANSPORTER MFSC"/>
    <property type="match status" value="1"/>
</dbReference>
<feature type="transmembrane region" description="Helical" evidence="6">
    <location>
        <begin position="83"/>
        <end position="108"/>
    </location>
</feature>
<keyword evidence="2" id="KW-0813">Transport</keyword>
<evidence type="ECO:0000256" key="1">
    <source>
        <dbReference type="ARBA" id="ARBA00004651"/>
    </source>
</evidence>
<keyword evidence="4 6" id="KW-1133">Transmembrane helix</keyword>
<protein>
    <submittedName>
        <fullName evidence="8">MFS transporter</fullName>
    </submittedName>
</protein>
<dbReference type="PROSITE" id="PS50850">
    <property type="entry name" value="MFS"/>
    <property type="match status" value="1"/>
</dbReference>
<dbReference type="Gene3D" id="1.20.1250.20">
    <property type="entry name" value="MFS general substrate transporter like domains"/>
    <property type="match status" value="1"/>
</dbReference>
<evidence type="ECO:0000256" key="4">
    <source>
        <dbReference type="ARBA" id="ARBA00022989"/>
    </source>
</evidence>
<dbReference type="CDD" id="cd17321">
    <property type="entry name" value="MFS_MMR_MDR_like"/>
    <property type="match status" value="1"/>
</dbReference>
<dbReference type="Pfam" id="PF07690">
    <property type="entry name" value="MFS_1"/>
    <property type="match status" value="1"/>
</dbReference>
<gene>
    <name evidence="8" type="ORF">GCM10023353_17110</name>
</gene>
<feature type="transmembrane region" description="Helical" evidence="6">
    <location>
        <begin position="145"/>
        <end position="168"/>
    </location>
</feature>
<dbReference type="InterPro" id="IPR011701">
    <property type="entry name" value="MFS"/>
</dbReference>
<dbReference type="PANTHER" id="PTHR42718">
    <property type="entry name" value="MAJOR FACILITATOR SUPERFAMILY MULTIDRUG TRANSPORTER MFSC"/>
    <property type="match status" value="1"/>
</dbReference>
<accession>A0ABP9CN11</accession>
<evidence type="ECO:0000256" key="3">
    <source>
        <dbReference type="ARBA" id="ARBA00022692"/>
    </source>
</evidence>
<dbReference type="InterPro" id="IPR020846">
    <property type="entry name" value="MFS_dom"/>
</dbReference>
<reference evidence="9" key="1">
    <citation type="journal article" date="2019" name="Int. J. Syst. Evol. Microbiol.">
        <title>The Global Catalogue of Microorganisms (GCM) 10K type strain sequencing project: providing services to taxonomists for standard genome sequencing and annotation.</title>
        <authorList>
            <consortium name="The Broad Institute Genomics Platform"/>
            <consortium name="The Broad Institute Genome Sequencing Center for Infectious Disease"/>
            <person name="Wu L."/>
            <person name="Ma J."/>
        </authorList>
    </citation>
    <scope>NUCLEOTIDE SEQUENCE [LARGE SCALE GENOMIC DNA]</scope>
    <source>
        <strain evidence="9">JCM 18542</strain>
    </source>
</reference>
<feature type="domain" description="Major facilitator superfamily (MFS) profile" evidence="7">
    <location>
        <begin position="17"/>
        <end position="515"/>
    </location>
</feature>
<evidence type="ECO:0000256" key="5">
    <source>
        <dbReference type="ARBA" id="ARBA00023136"/>
    </source>
</evidence>
<feature type="transmembrane region" description="Helical" evidence="6">
    <location>
        <begin position="273"/>
        <end position="296"/>
    </location>
</feature>
<evidence type="ECO:0000313" key="9">
    <source>
        <dbReference type="Proteomes" id="UP001500839"/>
    </source>
</evidence>
<organism evidence="8 9">
    <name type="scientific">Tomitella cavernea</name>
    <dbReference type="NCBI Taxonomy" id="1387982"/>
    <lineage>
        <taxon>Bacteria</taxon>
        <taxon>Bacillati</taxon>
        <taxon>Actinomycetota</taxon>
        <taxon>Actinomycetes</taxon>
        <taxon>Mycobacteriales</taxon>
        <taxon>Tomitella</taxon>
    </lineage>
</organism>
<keyword evidence="9" id="KW-1185">Reference proteome</keyword>
<dbReference type="EMBL" id="BAABKQ010000001">
    <property type="protein sequence ID" value="GAA4812823.1"/>
    <property type="molecule type" value="Genomic_DNA"/>
</dbReference>